<keyword evidence="2" id="KW-1185">Reference proteome</keyword>
<evidence type="ECO:0000313" key="1">
    <source>
        <dbReference type="EMBL" id="SFF35067.1"/>
    </source>
</evidence>
<dbReference type="GO" id="GO:0004623">
    <property type="term" value="F:phospholipase A2 activity"/>
    <property type="evidence" value="ECO:0007669"/>
    <property type="project" value="InterPro"/>
</dbReference>
<gene>
    <name evidence="1" type="ORF">SAMN05216574_11216</name>
</gene>
<dbReference type="GO" id="GO:0006644">
    <property type="term" value="P:phospholipid metabolic process"/>
    <property type="evidence" value="ECO:0007669"/>
    <property type="project" value="InterPro"/>
</dbReference>
<sequence>MVPDSGIHGTSLYYGQPPWGANMWTTAFYDFNHACIHHDGCYAGRWASKGTCDSWFLNDMRASCDAMYPSDSQAAARIVCRDRAWQYYVGVTTLGWPAYYASSSAIPIA</sequence>
<name>A0A1I2I1V9_9ACTN</name>
<protein>
    <recommendedName>
        <fullName evidence="3">Phospholipase A2</fullName>
    </recommendedName>
</protein>
<dbReference type="EMBL" id="FOND01000012">
    <property type="protein sequence ID" value="SFF35067.1"/>
    <property type="molecule type" value="Genomic_DNA"/>
</dbReference>
<organism evidence="1 2">
    <name type="scientific">Blastococcus tunisiensis</name>
    <dbReference type="NCBI Taxonomy" id="1798228"/>
    <lineage>
        <taxon>Bacteria</taxon>
        <taxon>Bacillati</taxon>
        <taxon>Actinomycetota</taxon>
        <taxon>Actinomycetes</taxon>
        <taxon>Geodermatophilales</taxon>
        <taxon>Geodermatophilaceae</taxon>
        <taxon>Blastococcus</taxon>
    </lineage>
</organism>
<evidence type="ECO:0000313" key="2">
    <source>
        <dbReference type="Proteomes" id="UP000198589"/>
    </source>
</evidence>
<dbReference type="InterPro" id="IPR036444">
    <property type="entry name" value="PLipase_A2_dom_sf"/>
</dbReference>
<proteinExistence type="predicted"/>
<reference evidence="2" key="1">
    <citation type="submission" date="2016-10" db="EMBL/GenBank/DDBJ databases">
        <authorList>
            <person name="Varghese N."/>
            <person name="Submissions S."/>
        </authorList>
    </citation>
    <scope>NUCLEOTIDE SEQUENCE [LARGE SCALE GENOMIC DNA]</scope>
    <source>
        <strain evidence="2">DSM 46838</strain>
    </source>
</reference>
<dbReference type="AlphaFoldDB" id="A0A1I2I1V9"/>
<dbReference type="SUPFAM" id="SSF48619">
    <property type="entry name" value="Phospholipase A2, PLA2"/>
    <property type="match status" value="1"/>
</dbReference>
<evidence type="ECO:0008006" key="3">
    <source>
        <dbReference type="Google" id="ProtNLM"/>
    </source>
</evidence>
<dbReference type="Proteomes" id="UP000198589">
    <property type="component" value="Unassembled WGS sequence"/>
</dbReference>
<accession>A0A1I2I1V9</accession>
<dbReference type="GO" id="GO:0050482">
    <property type="term" value="P:arachidonate secretion"/>
    <property type="evidence" value="ECO:0007669"/>
    <property type="project" value="InterPro"/>
</dbReference>
<dbReference type="Gene3D" id="1.20.90.10">
    <property type="entry name" value="Phospholipase A2 domain"/>
    <property type="match status" value="1"/>
</dbReference>